<dbReference type="AlphaFoldDB" id="A0A7H0VBS0"/>
<dbReference type="KEGG" id="chyd:H4K34_12380"/>
<evidence type="ECO:0000313" key="1">
    <source>
        <dbReference type="EMBL" id="QNR23168.1"/>
    </source>
</evidence>
<sequence>MLGELRSLAMISGGMILGTMGGKAIDKVLKVDDTLPGFQAKKFVRPAALLGAGVLGSLKLKNQDLKMLSAGVGASGVVSTVKVVLKKDLLSGLDGTPEIAAPMTVYQDPVVHSIESYEPNLPALSASSYEAEEQTIKSYSPGEVVSDYTDAEIEII</sequence>
<organism evidence="1 2">
    <name type="scientific">Croceimicrobium hydrocarbonivorans</name>
    <dbReference type="NCBI Taxonomy" id="2761580"/>
    <lineage>
        <taxon>Bacteria</taxon>
        <taxon>Pseudomonadati</taxon>
        <taxon>Bacteroidota</taxon>
        <taxon>Flavobacteriia</taxon>
        <taxon>Flavobacteriales</taxon>
        <taxon>Owenweeksiaceae</taxon>
        <taxon>Croceimicrobium</taxon>
    </lineage>
</organism>
<dbReference type="Proteomes" id="UP000516305">
    <property type="component" value="Chromosome"/>
</dbReference>
<proteinExistence type="predicted"/>
<reference evidence="1 2" key="1">
    <citation type="submission" date="2020-08" db="EMBL/GenBank/DDBJ databases">
        <title>Croceimicrobium hydrocarbonivorans gen. nov., sp. nov., a novel marine bacterium isolated from a bacterial consortium that degrades polyethylene terephthalate.</title>
        <authorList>
            <person name="Liu R."/>
        </authorList>
    </citation>
    <scope>NUCLEOTIDE SEQUENCE [LARGE SCALE GENOMIC DNA]</scope>
    <source>
        <strain evidence="1 2">A20-9</strain>
    </source>
</reference>
<protein>
    <submittedName>
        <fullName evidence="1">Uncharacterized protein</fullName>
    </submittedName>
</protein>
<name>A0A7H0VBS0_9FLAO</name>
<evidence type="ECO:0000313" key="2">
    <source>
        <dbReference type="Proteomes" id="UP000516305"/>
    </source>
</evidence>
<accession>A0A7H0VBS0</accession>
<gene>
    <name evidence="1" type="ORF">H4K34_12380</name>
</gene>
<keyword evidence="2" id="KW-1185">Reference proteome</keyword>
<dbReference type="RefSeq" id="WP_210757704.1">
    <property type="nucleotide sequence ID" value="NZ_CP060139.1"/>
</dbReference>
<dbReference type="EMBL" id="CP060139">
    <property type="protein sequence ID" value="QNR23168.1"/>
    <property type="molecule type" value="Genomic_DNA"/>
</dbReference>